<feature type="transmembrane region" description="Helical" evidence="2">
    <location>
        <begin position="119"/>
        <end position="139"/>
    </location>
</feature>
<comment type="caution">
    <text evidence="3">The sequence shown here is derived from an EMBL/GenBank/DDBJ whole genome shotgun (WGS) entry which is preliminary data.</text>
</comment>
<proteinExistence type="predicted"/>
<dbReference type="AlphaFoldDB" id="A0AAW1SBH3"/>
<keyword evidence="2" id="KW-0812">Transmembrane</keyword>
<evidence type="ECO:0000256" key="2">
    <source>
        <dbReference type="SAM" id="Phobius"/>
    </source>
</evidence>
<protein>
    <submittedName>
        <fullName evidence="3">Uncharacterized protein</fullName>
    </submittedName>
</protein>
<accession>A0AAW1SBH3</accession>
<keyword evidence="2" id="KW-0472">Membrane</keyword>
<reference evidence="3 4" key="1">
    <citation type="journal article" date="2024" name="Nat. Commun.">
        <title>Phylogenomics reveals the evolutionary origins of lichenization in chlorophyte algae.</title>
        <authorList>
            <person name="Puginier C."/>
            <person name="Libourel C."/>
            <person name="Otte J."/>
            <person name="Skaloud P."/>
            <person name="Haon M."/>
            <person name="Grisel S."/>
            <person name="Petersen M."/>
            <person name="Berrin J.G."/>
            <person name="Delaux P.M."/>
            <person name="Dal Grande F."/>
            <person name="Keller J."/>
        </authorList>
    </citation>
    <scope>NUCLEOTIDE SEQUENCE [LARGE SCALE GENOMIC DNA]</scope>
    <source>
        <strain evidence="3 4">SAG 2145</strain>
    </source>
</reference>
<dbReference type="Proteomes" id="UP001438707">
    <property type="component" value="Unassembled WGS sequence"/>
</dbReference>
<sequence length="168" mass="18307">MNTHTSLSSSAHRSCNLAQLKPIERCRRTVNCRTTALFGKKEPVVVEEKRKKGEKPSDAKLLSDARWGKGGKMSPEQYAALGRRARGTAKDFFKTNIMAEGDYVEKGYVGDDNKSQVPALPLLLAVTAALIGTALYVAVSASNVPSRPELMSNANKAPVTRQNMEVKD</sequence>
<evidence type="ECO:0000313" key="3">
    <source>
        <dbReference type="EMBL" id="KAK9843186.1"/>
    </source>
</evidence>
<dbReference type="PANTHER" id="PTHR36771">
    <property type="entry name" value="POTASSIUM TRANSPORTER"/>
    <property type="match status" value="1"/>
</dbReference>
<keyword evidence="2" id="KW-1133">Transmembrane helix</keyword>
<name>A0AAW1SBH3_9CHLO</name>
<feature type="compositionally biased region" description="Polar residues" evidence="1">
    <location>
        <begin position="152"/>
        <end position="168"/>
    </location>
</feature>
<evidence type="ECO:0000256" key="1">
    <source>
        <dbReference type="SAM" id="MobiDB-lite"/>
    </source>
</evidence>
<keyword evidence="4" id="KW-1185">Reference proteome</keyword>
<dbReference type="PANTHER" id="PTHR36771:SF2">
    <property type="entry name" value="POTASSIUM TRANSPORTER"/>
    <property type="match status" value="1"/>
</dbReference>
<dbReference type="EMBL" id="JALJOS010000002">
    <property type="protein sequence ID" value="KAK9843186.1"/>
    <property type="molecule type" value="Genomic_DNA"/>
</dbReference>
<feature type="region of interest" description="Disordered" evidence="1">
    <location>
        <begin position="146"/>
        <end position="168"/>
    </location>
</feature>
<gene>
    <name evidence="3" type="ORF">WJX74_008342</name>
</gene>
<organism evidence="3 4">
    <name type="scientific">Apatococcus lobatus</name>
    <dbReference type="NCBI Taxonomy" id="904363"/>
    <lineage>
        <taxon>Eukaryota</taxon>
        <taxon>Viridiplantae</taxon>
        <taxon>Chlorophyta</taxon>
        <taxon>core chlorophytes</taxon>
        <taxon>Trebouxiophyceae</taxon>
        <taxon>Chlorellales</taxon>
        <taxon>Chlorellaceae</taxon>
        <taxon>Apatococcus</taxon>
    </lineage>
</organism>
<evidence type="ECO:0000313" key="4">
    <source>
        <dbReference type="Proteomes" id="UP001438707"/>
    </source>
</evidence>